<reference evidence="4 5" key="1">
    <citation type="submission" date="2023-03" db="EMBL/GenBank/DDBJ databases">
        <title>Novosphingobium cyanobacteriorum sp. nov., isolated from a eutrophic reservoir during the Microcystis bloom period.</title>
        <authorList>
            <person name="Kang M."/>
            <person name="Le V."/>
            <person name="Ko S.-R."/>
            <person name="Lee S.-A."/>
            <person name="Ahn C.-Y."/>
        </authorList>
    </citation>
    <scope>NUCLEOTIDE SEQUENCE [LARGE SCALE GENOMIC DNA]</scope>
    <source>
        <strain evidence="4 5">HBC54</strain>
    </source>
</reference>
<keyword evidence="1 2" id="KW-0238">DNA-binding</keyword>
<dbReference type="InterPro" id="IPR039536">
    <property type="entry name" value="TetR_C_Proteobacteria"/>
</dbReference>
<dbReference type="Proteomes" id="UP001222770">
    <property type="component" value="Unassembled WGS sequence"/>
</dbReference>
<evidence type="ECO:0000256" key="1">
    <source>
        <dbReference type="ARBA" id="ARBA00023125"/>
    </source>
</evidence>
<protein>
    <submittedName>
        <fullName evidence="4">TetR/AcrR family transcriptional regulator</fullName>
    </submittedName>
</protein>
<organism evidence="4 5">
    <name type="scientific">Novosphingobium cyanobacteriorum</name>
    <dbReference type="NCBI Taxonomy" id="3024215"/>
    <lineage>
        <taxon>Bacteria</taxon>
        <taxon>Pseudomonadati</taxon>
        <taxon>Pseudomonadota</taxon>
        <taxon>Alphaproteobacteria</taxon>
        <taxon>Sphingomonadales</taxon>
        <taxon>Sphingomonadaceae</taxon>
        <taxon>Novosphingobium</taxon>
    </lineage>
</organism>
<gene>
    <name evidence="4" type="ORF">POM99_01875</name>
</gene>
<dbReference type="Pfam" id="PF14246">
    <property type="entry name" value="TetR_C_7"/>
    <property type="match status" value="1"/>
</dbReference>
<evidence type="ECO:0000259" key="3">
    <source>
        <dbReference type="PROSITE" id="PS50977"/>
    </source>
</evidence>
<accession>A0ABT6CF30</accession>
<dbReference type="InterPro" id="IPR036271">
    <property type="entry name" value="Tet_transcr_reg_TetR-rel_C_sf"/>
</dbReference>
<dbReference type="Gene3D" id="1.10.357.10">
    <property type="entry name" value="Tetracycline Repressor, domain 2"/>
    <property type="match status" value="1"/>
</dbReference>
<evidence type="ECO:0000313" key="5">
    <source>
        <dbReference type="Proteomes" id="UP001222770"/>
    </source>
</evidence>
<dbReference type="PRINTS" id="PR00455">
    <property type="entry name" value="HTHTETR"/>
</dbReference>
<sequence length="215" mass="23579">MAKDAPTTSVPQGDRQDRRRRAIVETARKAFMRHGYGATTMSAIAAELGGSKTTLWSYFRNKQDLFVAVLDAMVTRYGEALRMEPPVDGDPPEVLTMIGNSIMRTVTSPQIVALHRMVMAEAGRSQQIGRLLWERGPMRGQAMLGGWLQAQMERGTVRVADPLEAARHFIALCQAGSFHRHLMGAMPKPTIEALEAEVAVAVQTFLRAYGLNGGA</sequence>
<dbReference type="SUPFAM" id="SSF46689">
    <property type="entry name" value="Homeodomain-like"/>
    <property type="match status" value="1"/>
</dbReference>
<dbReference type="PROSITE" id="PS50977">
    <property type="entry name" value="HTH_TETR_2"/>
    <property type="match status" value="1"/>
</dbReference>
<feature type="domain" description="HTH tetR-type" evidence="3">
    <location>
        <begin position="17"/>
        <end position="77"/>
    </location>
</feature>
<comment type="caution">
    <text evidence="4">The sequence shown here is derived from an EMBL/GenBank/DDBJ whole genome shotgun (WGS) entry which is preliminary data.</text>
</comment>
<dbReference type="EMBL" id="JAROCY010000002">
    <property type="protein sequence ID" value="MDF8331938.1"/>
    <property type="molecule type" value="Genomic_DNA"/>
</dbReference>
<dbReference type="InterPro" id="IPR001647">
    <property type="entry name" value="HTH_TetR"/>
</dbReference>
<evidence type="ECO:0000256" key="2">
    <source>
        <dbReference type="PROSITE-ProRule" id="PRU00335"/>
    </source>
</evidence>
<dbReference type="Pfam" id="PF00440">
    <property type="entry name" value="TetR_N"/>
    <property type="match status" value="1"/>
</dbReference>
<dbReference type="InterPro" id="IPR050109">
    <property type="entry name" value="HTH-type_TetR-like_transc_reg"/>
</dbReference>
<dbReference type="PANTHER" id="PTHR30055:SF119">
    <property type="entry name" value="NALC"/>
    <property type="match status" value="1"/>
</dbReference>
<name>A0ABT6CF30_9SPHN</name>
<evidence type="ECO:0000313" key="4">
    <source>
        <dbReference type="EMBL" id="MDF8331938.1"/>
    </source>
</evidence>
<dbReference type="InterPro" id="IPR009057">
    <property type="entry name" value="Homeodomain-like_sf"/>
</dbReference>
<dbReference type="RefSeq" id="WP_277275094.1">
    <property type="nucleotide sequence ID" value="NZ_JAROCY010000002.1"/>
</dbReference>
<keyword evidence="5" id="KW-1185">Reference proteome</keyword>
<feature type="DNA-binding region" description="H-T-H motif" evidence="2">
    <location>
        <begin position="40"/>
        <end position="59"/>
    </location>
</feature>
<dbReference type="SUPFAM" id="SSF48498">
    <property type="entry name" value="Tetracyclin repressor-like, C-terminal domain"/>
    <property type="match status" value="1"/>
</dbReference>
<dbReference type="PANTHER" id="PTHR30055">
    <property type="entry name" value="HTH-TYPE TRANSCRIPTIONAL REGULATOR RUTR"/>
    <property type="match status" value="1"/>
</dbReference>
<proteinExistence type="predicted"/>
<dbReference type="Gene3D" id="1.10.10.60">
    <property type="entry name" value="Homeodomain-like"/>
    <property type="match status" value="1"/>
</dbReference>